<dbReference type="Proteomes" id="UP000631114">
    <property type="component" value="Unassembled WGS sequence"/>
</dbReference>
<name>A0A835LAI7_9MAGN</name>
<dbReference type="OrthoDB" id="2143914at2759"/>
<organism evidence="2 3">
    <name type="scientific">Coptis chinensis</name>
    <dbReference type="NCBI Taxonomy" id="261450"/>
    <lineage>
        <taxon>Eukaryota</taxon>
        <taxon>Viridiplantae</taxon>
        <taxon>Streptophyta</taxon>
        <taxon>Embryophyta</taxon>
        <taxon>Tracheophyta</taxon>
        <taxon>Spermatophyta</taxon>
        <taxon>Magnoliopsida</taxon>
        <taxon>Ranunculales</taxon>
        <taxon>Ranunculaceae</taxon>
        <taxon>Coptidoideae</taxon>
        <taxon>Coptis</taxon>
    </lineage>
</organism>
<proteinExistence type="predicted"/>
<protein>
    <submittedName>
        <fullName evidence="2">Uncharacterized protein</fullName>
    </submittedName>
</protein>
<feature type="region of interest" description="Disordered" evidence="1">
    <location>
        <begin position="61"/>
        <end position="86"/>
    </location>
</feature>
<evidence type="ECO:0000313" key="3">
    <source>
        <dbReference type="Proteomes" id="UP000631114"/>
    </source>
</evidence>
<feature type="non-terminal residue" evidence="2">
    <location>
        <position position="86"/>
    </location>
</feature>
<evidence type="ECO:0000313" key="2">
    <source>
        <dbReference type="EMBL" id="KAF9587230.1"/>
    </source>
</evidence>
<keyword evidence="3" id="KW-1185">Reference proteome</keyword>
<dbReference type="AlphaFoldDB" id="A0A835LAI7"/>
<dbReference type="EMBL" id="JADFTS010000023">
    <property type="protein sequence ID" value="KAF9587230.1"/>
    <property type="molecule type" value="Genomic_DNA"/>
</dbReference>
<comment type="caution">
    <text evidence="2">The sequence shown here is derived from an EMBL/GenBank/DDBJ whole genome shotgun (WGS) entry which is preliminary data.</text>
</comment>
<accession>A0A835LAI7</accession>
<reference evidence="2 3" key="1">
    <citation type="submission" date="2020-10" db="EMBL/GenBank/DDBJ databases">
        <title>The Coptis chinensis genome and diversification of protoberbering-type alkaloids.</title>
        <authorList>
            <person name="Wang B."/>
            <person name="Shu S."/>
            <person name="Song C."/>
            <person name="Liu Y."/>
        </authorList>
    </citation>
    <scope>NUCLEOTIDE SEQUENCE [LARGE SCALE GENOMIC DNA]</scope>
    <source>
        <strain evidence="2">HL-2020</strain>
        <tissue evidence="2">Leaf</tissue>
    </source>
</reference>
<gene>
    <name evidence="2" type="ORF">IFM89_039551</name>
</gene>
<feature type="non-terminal residue" evidence="2">
    <location>
        <position position="1"/>
    </location>
</feature>
<sequence>SLYPGFNSSVTNGFMPVDQFQIDATGKINQPFGLSFPYDPDPNGKNPSAFGVLPGSHALLNGKPSTRPVPDCLSPRNSGLLDALLH</sequence>
<evidence type="ECO:0000256" key="1">
    <source>
        <dbReference type="SAM" id="MobiDB-lite"/>
    </source>
</evidence>